<dbReference type="EMBL" id="CP069105">
    <property type="protein sequence ID" value="QSS55459.1"/>
    <property type="molecule type" value="Genomic_DNA"/>
</dbReference>
<dbReference type="VEuPathDB" id="FungiDB:I7I53_03336"/>
<name>A0A8A1LNC8_AJEC8</name>
<dbReference type="Proteomes" id="UP000663419">
    <property type="component" value="Chromosome 4"/>
</dbReference>
<sequence>MRVVAQSQETMHAEFYFSSSYSFFCVLGRNNPCLVCGFKLQRQILKFAVSPDHFLAAFIQTIFSPASQLFCSQCFVSLPSLSHKEEEERSNRIK</sequence>
<accession>A0A8A1LNC8</accession>
<organism evidence="1 2">
    <name type="scientific">Ajellomyces capsulatus (strain H88)</name>
    <name type="common">Darling's disease fungus</name>
    <name type="synonym">Histoplasma capsulatum</name>
    <dbReference type="NCBI Taxonomy" id="544711"/>
    <lineage>
        <taxon>Eukaryota</taxon>
        <taxon>Fungi</taxon>
        <taxon>Dikarya</taxon>
        <taxon>Ascomycota</taxon>
        <taxon>Pezizomycotina</taxon>
        <taxon>Eurotiomycetes</taxon>
        <taxon>Eurotiomycetidae</taxon>
        <taxon>Onygenales</taxon>
        <taxon>Ajellomycetaceae</taxon>
        <taxon>Histoplasma</taxon>
    </lineage>
</organism>
<proteinExistence type="predicted"/>
<gene>
    <name evidence="1" type="ORF">I7I53_03336</name>
</gene>
<evidence type="ECO:0000313" key="2">
    <source>
        <dbReference type="Proteomes" id="UP000663419"/>
    </source>
</evidence>
<reference evidence="1" key="1">
    <citation type="submission" date="2021-01" db="EMBL/GenBank/DDBJ databases">
        <title>Chromosome-level genome assembly of a human fungal pathogen reveals clustering of transcriptionally co-regulated genes.</title>
        <authorList>
            <person name="Voorhies M."/>
            <person name="Cohen S."/>
            <person name="Shea T.P."/>
            <person name="Petrus S."/>
            <person name="Munoz J.F."/>
            <person name="Poplawski S."/>
            <person name="Goldman W.E."/>
            <person name="Michael T."/>
            <person name="Cuomo C.A."/>
            <person name="Sil A."/>
            <person name="Beyhan S."/>
        </authorList>
    </citation>
    <scope>NUCLEOTIDE SEQUENCE</scope>
    <source>
        <strain evidence="1">H88</strain>
    </source>
</reference>
<dbReference type="AlphaFoldDB" id="A0A8A1LNC8"/>
<protein>
    <submittedName>
        <fullName evidence="1">Uncharacterized protein</fullName>
    </submittedName>
</protein>
<evidence type="ECO:0000313" key="1">
    <source>
        <dbReference type="EMBL" id="QSS55459.1"/>
    </source>
</evidence>